<gene>
    <name evidence="1" type="ORF">F1649_04515</name>
</gene>
<comment type="caution">
    <text evidence="1">The sequence shown here is derived from an EMBL/GenBank/DDBJ whole genome shotgun (WGS) entry which is preliminary data.</text>
</comment>
<keyword evidence="2" id="KW-1185">Reference proteome</keyword>
<accession>A0A5M9HG61</accession>
<dbReference type="OrthoDB" id="1495275at2"/>
<organism evidence="1 2">
    <name type="scientific">Arcticibacter tournemirensis</name>
    <dbReference type="NCBI Taxonomy" id="699437"/>
    <lineage>
        <taxon>Bacteria</taxon>
        <taxon>Pseudomonadati</taxon>
        <taxon>Bacteroidota</taxon>
        <taxon>Sphingobacteriia</taxon>
        <taxon>Sphingobacteriales</taxon>
        <taxon>Sphingobacteriaceae</taxon>
        <taxon>Arcticibacter</taxon>
    </lineage>
</organism>
<sequence>MDFGDFSKFEQNFLNGKLGVFADKYVRMRIVWTPEQLSDDFLKHIEDELVADIIYLQNFNDNRRPGFNPIRSMEWLSSRRGHTWVLNKATTKYNKDKDVARRGSPIAERVRFGDSGTKMFYDINFGLQGPNSHSRVTTEEYRNIDLNPWTIKHVNHELQTKHGTDLKTILYNLPLNSSLVDITDHWLGNYYYDENNPALIPLLKTFRSTFYYYVYKGKYYASAESLGEDRFTPDSQYYQYGFDLCVLNFHQQQGAVFDIKDFTEEERPLKIILNQLANEAGIDYHAVSPNNLGVNADHFFTTYQNYFNSKHIS</sequence>
<reference evidence="1 2" key="1">
    <citation type="submission" date="2019-09" db="EMBL/GenBank/DDBJ databases">
        <title>Pararcticibacter amylolyticus gen. nov., sp. nov., isolated from a rottenly hemp rope, and reclassification of Pedobacter tournemirensis as Pararcticibacter tournemirensis comb. nov.</title>
        <authorList>
            <person name="Cai Y."/>
        </authorList>
    </citation>
    <scope>NUCLEOTIDE SEQUENCE [LARGE SCALE GENOMIC DNA]</scope>
    <source>
        <strain evidence="1 2">TF5-37.2-LB10</strain>
    </source>
</reference>
<protein>
    <submittedName>
        <fullName evidence="1">Uncharacterized protein</fullName>
    </submittedName>
</protein>
<dbReference type="Proteomes" id="UP000322918">
    <property type="component" value="Unassembled WGS sequence"/>
</dbReference>
<name>A0A5M9HG61_9SPHI</name>
<proteinExistence type="predicted"/>
<evidence type="ECO:0000313" key="1">
    <source>
        <dbReference type="EMBL" id="KAA8485385.1"/>
    </source>
</evidence>
<dbReference type="EMBL" id="VWNE01000005">
    <property type="protein sequence ID" value="KAA8485385.1"/>
    <property type="molecule type" value="Genomic_DNA"/>
</dbReference>
<dbReference type="AlphaFoldDB" id="A0A5M9HG61"/>
<dbReference type="RefSeq" id="WP_141814737.1">
    <property type="nucleotide sequence ID" value="NZ_VFPL01000001.1"/>
</dbReference>
<evidence type="ECO:0000313" key="2">
    <source>
        <dbReference type="Proteomes" id="UP000322918"/>
    </source>
</evidence>